<sequence>MTQEDYEVVHPAELSAGDSVWRPDPEAGVRWVTVTGRRWVRNPGLKFSVVRVEFADAPPAEYLPTSTFRRLKAG</sequence>
<proteinExistence type="predicted"/>
<gene>
    <name evidence="1" type="ORF">ACFSCY_16435</name>
</gene>
<organism evidence="1 2">
    <name type="scientific">Pseudonocardia aurantiaca</name>
    <dbReference type="NCBI Taxonomy" id="75290"/>
    <lineage>
        <taxon>Bacteria</taxon>
        <taxon>Bacillati</taxon>
        <taxon>Actinomycetota</taxon>
        <taxon>Actinomycetes</taxon>
        <taxon>Pseudonocardiales</taxon>
        <taxon>Pseudonocardiaceae</taxon>
        <taxon>Pseudonocardia</taxon>
    </lineage>
</organism>
<dbReference type="EMBL" id="JBHUCP010000009">
    <property type="protein sequence ID" value="MFD1531028.1"/>
    <property type="molecule type" value="Genomic_DNA"/>
</dbReference>
<comment type="caution">
    <text evidence="1">The sequence shown here is derived from an EMBL/GenBank/DDBJ whole genome shotgun (WGS) entry which is preliminary data.</text>
</comment>
<accession>A0ABW4FLC0</accession>
<evidence type="ECO:0000313" key="1">
    <source>
        <dbReference type="EMBL" id="MFD1531028.1"/>
    </source>
</evidence>
<keyword evidence="2" id="KW-1185">Reference proteome</keyword>
<dbReference type="Proteomes" id="UP001597145">
    <property type="component" value="Unassembled WGS sequence"/>
</dbReference>
<name>A0ABW4FLC0_9PSEU</name>
<reference evidence="2" key="1">
    <citation type="journal article" date="2019" name="Int. J. Syst. Evol. Microbiol.">
        <title>The Global Catalogue of Microorganisms (GCM) 10K type strain sequencing project: providing services to taxonomists for standard genome sequencing and annotation.</title>
        <authorList>
            <consortium name="The Broad Institute Genomics Platform"/>
            <consortium name="The Broad Institute Genome Sequencing Center for Infectious Disease"/>
            <person name="Wu L."/>
            <person name="Ma J."/>
        </authorList>
    </citation>
    <scope>NUCLEOTIDE SEQUENCE [LARGE SCALE GENOMIC DNA]</scope>
    <source>
        <strain evidence="2">JCM 12165</strain>
    </source>
</reference>
<protein>
    <submittedName>
        <fullName evidence="1">Uncharacterized protein</fullName>
    </submittedName>
</protein>
<dbReference type="RefSeq" id="WP_343971218.1">
    <property type="nucleotide sequence ID" value="NZ_BAAAJG010000002.1"/>
</dbReference>
<evidence type="ECO:0000313" key="2">
    <source>
        <dbReference type="Proteomes" id="UP001597145"/>
    </source>
</evidence>